<dbReference type="GO" id="GO:0003729">
    <property type="term" value="F:mRNA binding"/>
    <property type="evidence" value="ECO:0007669"/>
    <property type="project" value="TreeGrafter"/>
</dbReference>
<dbReference type="EMBL" id="BLXT01007807">
    <property type="protein sequence ID" value="GFO42477.1"/>
    <property type="molecule type" value="Genomic_DNA"/>
</dbReference>
<dbReference type="PANTHER" id="PTHR10627">
    <property type="entry name" value="SCP160"/>
    <property type="match status" value="1"/>
</dbReference>
<comment type="caution">
    <text evidence="9">The sequence shown here is derived from an EMBL/GenBank/DDBJ whole genome shotgun (WGS) entry which is preliminary data.</text>
</comment>
<dbReference type="CDD" id="cd22412">
    <property type="entry name" value="KH-I_Vigilin_rpt9"/>
    <property type="match status" value="1"/>
</dbReference>
<dbReference type="CDD" id="cd22405">
    <property type="entry name" value="KH-I_Vigilin_rpt1"/>
    <property type="match status" value="1"/>
</dbReference>
<feature type="domain" description="K Homology" evidence="8">
    <location>
        <begin position="718"/>
        <end position="787"/>
    </location>
</feature>
<evidence type="ECO:0000256" key="1">
    <source>
        <dbReference type="ARBA" id="ARBA00004496"/>
    </source>
</evidence>
<feature type="domain" description="K Homology" evidence="8">
    <location>
        <begin position="426"/>
        <end position="494"/>
    </location>
</feature>
<comment type="subcellular location">
    <subcellularLocation>
        <location evidence="1">Cytoplasm</location>
    </subcellularLocation>
</comment>
<feature type="domain" description="K Homology" evidence="8">
    <location>
        <begin position="355"/>
        <end position="421"/>
    </location>
</feature>
<dbReference type="Pfam" id="PF00013">
    <property type="entry name" value="KH_1"/>
    <property type="match status" value="14"/>
</dbReference>
<feature type="domain" description="K Homology" evidence="8">
    <location>
        <begin position="958"/>
        <end position="1024"/>
    </location>
</feature>
<dbReference type="InterPro" id="IPR004088">
    <property type="entry name" value="KH_dom_type_1"/>
</dbReference>
<protein>
    <submittedName>
        <fullName evidence="9">Vigilin-like</fullName>
    </submittedName>
</protein>
<feature type="domain" description="K Homology" evidence="8">
    <location>
        <begin position="864"/>
        <end position="957"/>
    </location>
</feature>
<keyword evidence="6" id="KW-0175">Coiled coil</keyword>
<dbReference type="CDD" id="cd22407">
    <property type="entry name" value="KH-I_Vigilin_rpt3"/>
    <property type="match status" value="1"/>
</dbReference>
<dbReference type="Pfam" id="PF24668">
    <property type="entry name" value="KH_Vigilin"/>
    <property type="match status" value="1"/>
</dbReference>
<dbReference type="CDD" id="cd22413">
    <property type="entry name" value="KH-I_Vigilin_rpt10"/>
    <property type="match status" value="1"/>
</dbReference>
<dbReference type="Proteomes" id="UP000735302">
    <property type="component" value="Unassembled WGS sequence"/>
</dbReference>
<feature type="domain" description="K Homology" evidence="8">
    <location>
        <begin position="498"/>
        <end position="567"/>
    </location>
</feature>
<dbReference type="CDD" id="cd02394">
    <property type="entry name" value="KH-I_Vigilin_rpt6"/>
    <property type="match status" value="1"/>
</dbReference>
<organism evidence="9 10">
    <name type="scientific">Plakobranchus ocellatus</name>
    <dbReference type="NCBI Taxonomy" id="259542"/>
    <lineage>
        <taxon>Eukaryota</taxon>
        <taxon>Metazoa</taxon>
        <taxon>Spiralia</taxon>
        <taxon>Lophotrochozoa</taxon>
        <taxon>Mollusca</taxon>
        <taxon>Gastropoda</taxon>
        <taxon>Heterobranchia</taxon>
        <taxon>Euthyneura</taxon>
        <taxon>Panpulmonata</taxon>
        <taxon>Sacoglossa</taxon>
        <taxon>Placobranchoidea</taxon>
        <taxon>Plakobranchidae</taxon>
        <taxon>Plakobranchus</taxon>
    </lineage>
</organism>
<evidence type="ECO:0000256" key="5">
    <source>
        <dbReference type="PROSITE-ProRule" id="PRU00117"/>
    </source>
</evidence>
<feature type="domain" description="K Homology" evidence="8">
    <location>
        <begin position="1109"/>
        <end position="1180"/>
    </location>
</feature>
<keyword evidence="3" id="KW-0677">Repeat</keyword>
<feature type="region of interest" description="Disordered" evidence="7">
    <location>
        <begin position="1196"/>
        <end position="1260"/>
    </location>
</feature>
<name>A0AAV4DE24_9GAST</name>
<sequence>MAEMEFDGAVASNVDLQAFEPEPEPPTYDNAFPALSSDARSVRPTSELIAPGAWQPKFVTRQSKRTQVFTVPLEERKFKEMNERQFGEESDQMKICKEIMQKTGVSIELSLAKDQSMTVVITGRQDALMKARREVVNKLQTQASISLLIPREYHRFILGKSGKRLQEIELATSTKIHLPRPDDKTANPNEVKIIGAKEGIDKARHEIESIHEEQAKLAFERLPIPKIYHPFVCGPNKENITMLSEKTGAKISVPPHKDEIVVSGEKEGVLHCKQTMMAIYEEKKRRCQTVSVEVKKSQHKYVVGPRYANIQEILAKTGVSVEVPDPNSPSETITLRGEQEKLGQALTEVSTKANSVIFEDVVAPAWLHRFIIGRKGSNIKEITENFPTVHIEFTEGQDKITVEGPPEEVRKAVGNLNTFVKDLMARMDYAEIKVDQKFHKHIIGKSGSNISRIKQETGVAIKIPSDGDNSNVIRIEGEPQGVKIAKEQLLEMAKRMENETTKDIRIEHRFHRLIIGSKGESIRDIRDKFNQVQITFPDPGKKSDMVTLRGPKNDVEKAYKHLQSLSKDMVENNYQAQVRIFKDFHKNVIGKGGSNIKKIREETDTRIDLPSENSDSDVITITGKKANVEKAQAKIEAVQKELGDIKELTIEIPQRLHNSLIGAKGRFIRAISDECGGVMIRFPQESSKSDRVVIRGPSADVENAKAQLLELTNERKESSFTAEVKAKPQYHKFLIGRGGANIRKVRESTGARIIFPGSGDADQETISIMGKEDGVKQAKAELETLIKSLDNEEEVEVSVPPKYHRHFVARRGEVIRHIADDFGGVSVSFPRTGVNSDKVVVKGPKDCVEAAKNRILDIVQDLESQVTVECVISQSDHRTVMGSGGSNVREITRQYDVGIKFPDKPVPNGNAEEPVMNGDARSDDGTNGTTRKSDIIIITGKPENCENAKRALLDLVPIVSEVQIPFEFHRFIIGQRGRDVRKLMQDYDVNVSIPGAEEQSDIVKVRGPPANVARAKDAILERLTQLEAEKEDRELRSFKLTFEVDEKFHPKIIGRKGNIISQIRKKHDVNIQFPEKGSENQSIITITGYEKNAEAARDDILKIVKDFEDMYTEEIKLDARIHPRIIGTKGRGINRLMEEFKVDLRFPRQSDPDTDPNTVTISGAEDNVLDCKDHLLNMEEEFLQEFVDQEYLRELQRPPSKSNGDSFSHKGPDPGFIVKGAPWDRAPDTQSQEEFPSFGSVVAPGGAGGARGKSWGPMKK</sequence>
<evidence type="ECO:0000256" key="2">
    <source>
        <dbReference type="ARBA" id="ARBA00022490"/>
    </source>
</evidence>
<evidence type="ECO:0000256" key="3">
    <source>
        <dbReference type="ARBA" id="ARBA00022737"/>
    </source>
</evidence>
<dbReference type="PROSITE" id="PS50084">
    <property type="entry name" value="KH_TYPE_1"/>
    <property type="match status" value="14"/>
</dbReference>
<dbReference type="Gene3D" id="3.30.1370.10">
    <property type="entry name" value="K Homology domain, type 1"/>
    <property type="match status" value="15"/>
</dbReference>
<reference evidence="9 10" key="1">
    <citation type="journal article" date="2021" name="Elife">
        <title>Chloroplast acquisition without the gene transfer in kleptoplastic sea slugs, Plakobranchus ocellatus.</title>
        <authorList>
            <person name="Maeda T."/>
            <person name="Takahashi S."/>
            <person name="Yoshida T."/>
            <person name="Shimamura S."/>
            <person name="Takaki Y."/>
            <person name="Nagai Y."/>
            <person name="Toyoda A."/>
            <person name="Suzuki Y."/>
            <person name="Arimoto A."/>
            <person name="Ishii H."/>
            <person name="Satoh N."/>
            <person name="Nishiyama T."/>
            <person name="Hasebe M."/>
            <person name="Maruyama T."/>
            <person name="Minagawa J."/>
            <person name="Obokata J."/>
            <person name="Shigenobu S."/>
        </authorList>
    </citation>
    <scope>NUCLEOTIDE SEQUENCE [LARGE SCALE GENOMIC DNA]</scope>
</reference>
<feature type="domain" description="K Homology" evidence="8">
    <location>
        <begin position="216"/>
        <end position="281"/>
    </location>
</feature>
<evidence type="ECO:0000256" key="6">
    <source>
        <dbReference type="SAM" id="Coils"/>
    </source>
</evidence>
<feature type="coiled-coil region" evidence="6">
    <location>
        <begin position="621"/>
        <end position="648"/>
    </location>
</feature>
<dbReference type="CDD" id="cd22410">
    <property type="entry name" value="KH-I_Vigilin_rpt7"/>
    <property type="match status" value="1"/>
</dbReference>
<dbReference type="CDD" id="cd22416">
    <property type="entry name" value="KH-I_Vigilin_rpt13"/>
    <property type="match status" value="1"/>
</dbReference>
<feature type="domain" description="K Homology" evidence="8">
    <location>
        <begin position="791"/>
        <end position="860"/>
    </location>
</feature>
<dbReference type="CDD" id="cd22415">
    <property type="entry name" value="KH-I_Vigilin_rpt12"/>
    <property type="match status" value="1"/>
</dbReference>
<feature type="region of interest" description="Disordered" evidence="7">
    <location>
        <begin position="902"/>
        <end position="931"/>
    </location>
</feature>
<evidence type="ECO:0000256" key="7">
    <source>
        <dbReference type="SAM" id="MobiDB-lite"/>
    </source>
</evidence>
<evidence type="ECO:0000313" key="10">
    <source>
        <dbReference type="Proteomes" id="UP000735302"/>
    </source>
</evidence>
<dbReference type="CDD" id="cd22406">
    <property type="entry name" value="KH-I_Vigilin_rpt2"/>
    <property type="match status" value="1"/>
</dbReference>
<keyword evidence="4 5" id="KW-0694">RNA-binding</keyword>
<evidence type="ECO:0000256" key="4">
    <source>
        <dbReference type="ARBA" id="ARBA00022884"/>
    </source>
</evidence>
<dbReference type="CDD" id="cd22414">
    <property type="entry name" value="KH-I_Vigilin_rpt11"/>
    <property type="match status" value="1"/>
</dbReference>
<dbReference type="FunFam" id="3.30.1370.10:FF:000018">
    <property type="entry name" value="vigilin isoform X1"/>
    <property type="match status" value="2"/>
</dbReference>
<evidence type="ECO:0000313" key="9">
    <source>
        <dbReference type="EMBL" id="GFO42477.1"/>
    </source>
</evidence>
<dbReference type="InterPro" id="IPR036612">
    <property type="entry name" value="KH_dom_type_1_sf"/>
</dbReference>
<gene>
    <name evidence="9" type="ORF">PoB_006898200</name>
</gene>
<evidence type="ECO:0000259" key="8">
    <source>
        <dbReference type="SMART" id="SM00322"/>
    </source>
</evidence>
<feature type="domain" description="K Homology" evidence="8">
    <location>
        <begin position="572"/>
        <end position="640"/>
    </location>
</feature>
<feature type="domain" description="K Homology" evidence="8">
    <location>
        <begin position="644"/>
        <end position="713"/>
    </location>
</feature>
<dbReference type="CDD" id="cd22418">
    <property type="entry name" value="KH-I_Vigilin_rpt15"/>
    <property type="match status" value="1"/>
</dbReference>
<proteinExistence type="predicted"/>
<dbReference type="AlphaFoldDB" id="A0AAV4DE24"/>
<dbReference type="CDD" id="cd22409">
    <property type="entry name" value="KH-I_Vigilin_rpt5"/>
    <property type="match status" value="1"/>
</dbReference>
<dbReference type="FunFam" id="3.30.1370.10:FF:000039">
    <property type="entry name" value="vigilin isoform X1"/>
    <property type="match status" value="1"/>
</dbReference>
<dbReference type="CDD" id="cd22411">
    <property type="entry name" value="KH-I_Vigilin_rpt8"/>
    <property type="match status" value="1"/>
</dbReference>
<accession>A0AAV4DE24</accession>
<keyword evidence="2" id="KW-0963">Cytoplasm</keyword>
<feature type="domain" description="K Homology" evidence="8">
    <location>
        <begin position="141"/>
        <end position="212"/>
    </location>
</feature>
<dbReference type="SUPFAM" id="SSF54791">
    <property type="entry name" value="Eukaryotic type KH-domain (KH-domain type I)"/>
    <property type="match status" value="14"/>
</dbReference>
<dbReference type="InterPro" id="IPR004087">
    <property type="entry name" value="KH_dom"/>
</dbReference>
<keyword evidence="10" id="KW-1185">Reference proteome</keyword>
<feature type="domain" description="K Homology" evidence="8">
    <location>
        <begin position="1036"/>
        <end position="1105"/>
    </location>
</feature>
<dbReference type="SMART" id="SM00322">
    <property type="entry name" value="KH"/>
    <property type="match status" value="15"/>
</dbReference>
<dbReference type="CDD" id="cd22408">
    <property type="entry name" value="KH-I_Vigilin_rpt4"/>
    <property type="match status" value="1"/>
</dbReference>
<feature type="domain" description="K Homology" evidence="8">
    <location>
        <begin position="63"/>
        <end position="140"/>
    </location>
</feature>
<dbReference type="CDD" id="cd22417">
    <property type="entry name" value="KH-I_Vigilin_rpt14"/>
    <property type="match status" value="1"/>
</dbReference>
<dbReference type="InterPro" id="IPR057778">
    <property type="entry name" value="KH_Vigilin_N"/>
</dbReference>
<feature type="domain" description="K Homology" evidence="8">
    <location>
        <begin position="286"/>
        <end position="354"/>
    </location>
</feature>
<dbReference type="PANTHER" id="PTHR10627:SF31">
    <property type="entry name" value="DODECA-SATELLITE-BINDING PROTEIN 1, ISOFORM A"/>
    <property type="match status" value="1"/>
</dbReference>